<dbReference type="GO" id="GO:0043709">
    <property type="term" value="P:cell adhesion involved in single-species biofilm formation"/>
    <property type="evidence" value="ECO:0007669"/>
    <property type="project" value="TreeGrafter"/>
</dbReference>
<protein>
    <recommendedName>
        <fullName evidence="1">diguanylate cyclase</fullName>
        <ecNumber evidence="1">2.7.7.65</ecNumber>
    </recommendedName>
</protein>
<dbReference type="NCBIfam" id="TIGR00254">
    <property type="entry name" value="GGDEF"/>
    <property type="match status" value="1"/>
</dbReference>
<dbReference type="GO" id="GO:0005886">
    <property type="term" value="C:plasma membrane"/>
    <property type="evidence" value="ECO:0007669"/>
    <property type="project" value="TreeGrafter"/>
</dbReference>
<evidence type="ECO:0000313" key="4">
    <source>
        <dbReference type="EMBL" id="MBB5723323.1"/>
    </source>
</evidence>
<dbReference type="InterPro" id="IPR043128">
    <property type="entry name" value="Rev_trsase/Diguanyl_cyclase"/>
</dbReference>
<comment type="caution">
    <text evidence="4">The sequence shown here is derived from an EMBL/GenBank/DDBJ whole genome shotgun (WGS) entry which is preliminary data.</text>
</comment>
<dbReference type="EMBL" id="JACIJM010000009">
    <property type="protein sequence ID" value="MBB5723323.1"/>
    <property type="molecule type" value="Genomic_DNA"/>
</dbReference>
<evidence type="ECO:0000313" key="5">
    <source>
        <dbReference type="Proteomes" id="UP000535415"/>
    </source>
</evidence>
<dbReference type="Pfam" id="PF00990">
    <property type="entry name" value="GGDEF"/>
    <property type="match status" value="1"/>
</dbReference>
<dbReference type="SMART" id="SM00267">
    <property type="entry name" value="GGDEF"/>
    <property type="match status" value="1"/>
</dbReference>
<feature type="domain" description="GGDEF" evidence="3">
    <location>
        <begin position="61"/>
        <end position="193"/>
    </location>
</feature>
<dbReference type="FunFam" id="3.30.70.270:FF:000001">
    <property type="entry name" value="Diguanylate cyclase domain protein"/>
    <property type="match status" value="1"/>
</dbReference>
<reference evidence="4 5" key="1">
    <citation type="submission" date="2020-08" db="EMBL/GenBank/DDBJ databases">
        <title>Genomic Encyclopedia of Type Strains, Phase IV (KMG-IV): sequencing the most valuable type-strain genomes for metagenomic binning, comparative biology and taxonomic classification.</title>
        <authorList>
            <person name="Goeker M."/>
        </authorList>
    </citation>
    <scope>NUCLEOTIDE SEQUENCE [LARGE SCALE GENOMIC DNA]</scope>
    <source>
        <strain evidence="4 5">DSM 101064</strain>
    </source>
</reference>
<dbReference type="PROSITE" id="PS50887">
    <property type="entry name" value="GGDEF"/>
    <property type="match status" value="1"/>
</dbReference>
<dbReference type="CDD" id="cd01949">
    <property type="entry name" value="GGDEF"/>
    <property type="match status" value="1"/>
</dbReference>
<dbReference type="RefSeq" id="WP_183530431.1">
    <property type="nucleotide sequence ID" value="NZ_JACIJM010000009.1"/>
</dbReference>
<dbReference type="Proteomes" id="UP000535415">
    <property type="component" value="Unassembled WGS sequence"/>
</dbReference>
<dbReference type="PANTHER" id="PTHR45138">
    <property type="entry name" value="REGULATORY COMPONENTS OF SENSORY TRANSDUCTION SYSTEM"/>
    <property type="match status" value="1"/>
</dbReference>
<accession>A0A7W9EYZ1</accession>
<proteinExistence type="predicted"/>
<evidence type="ECO:0000259" key="3">
    <source>
        <dbReference type="PROSITE" id="PS50887"/>
    </source>
</evidence>
<dbReference type="PANTHER" id="PTHR45138:SF9">
    <property type="entry name" value="DIGUANYLATE CYCLASE DGCM-RELATED"/>
    <property type="match status" value="1"/>
</dbReference>
<dbReference type="InterPro" id="IPR029787">
    <property type="entry name" value="Nucleotide_cyclase"/>
</dbReference>
<keyword evidence="5" id="KW-1185">Reference proteome</keyword>
<dbReference type="GO" id="GO:1902201">
    <property type="term" value="P:negative regulation of bacterial-type flagellum-dependent cell motility"/>
    <property type="evidence" value="ECO:0007669"/>
    <property type="project" value="TreeGrafter"/>
</dbReference>
<dbReference type="Gene3D" id="3.30.70.270">
    <property type="match status" value="1"/>
</dbReference>
<evidence type="ECO:0000256" key="2">
    <source>
        <dbReference type="ARBA" id="ARBA00034247"/>
    </source>
</evidence>
<dbReference type="EC" id="2.7.7.65" evidence="1"/>
<organism evidence="4 5">
    <name type="scientific">Yoonia ponticola</name>
    <dbReference type="NCBI Taxonomy" id="1524255"/>
    <lineage>
        <taxon>Bacteria</taxon>
        <taxon>Pseudomonadati</taxon>
        <taxon>Pseudomonadota</taxon>
        <taxon>Alphaproteobacteria</taxon>
        <taxon>Rhodobacterales</taxon>
        <taxon>Paracoccaceae</taxon>
        <taxon>Yoonia</taxon>
    </lineage>
</organism>
<gene>
    <name evidence="4" type="ORF">FHS72_002963</name>
</gene>
<dbReference type="SUPFAM" id="SSF55073">
    <property type="entry name" value="Nucleotide cyclase"/>
    <property type="match status" value="1"/>
</dbReference>
<dbReference type="GO" id="GO:0052621">
    <property type="term" value="F:diguanylate cyclase activity"/>
    <property type="evidence" value="ECO:0007669"/>
    <property type="project" value="UniProtKB-EC"/>
</dbReference>
<dbReference type="InterPro" id="IPR000160">
    <property type="entry name" value="GGDEF_dom"/>
</dbReference>
<sequence length="194" mass="21708">MFKSSLIALCCAVPTTWILWNEMRKNEELLGELQGLVDRDRLTDIATRDYFFSRMSANPDAYGVSLMVDIDNFKSINDTFGHFAGDKVIREVATTLAANIRPDDIVCRFGGEEFALFLHQHHQDEGLEVAESLRQLVEAMSLNYEGQIIEVTVSIGGSLKQRIETIETAIKEADVALYRAKNGGRNQTIFSTVG</sequence>
<name>A0A7W9EYZ1_9RHOB</name>
<comment type="catalytic activity">
    <reaction evidence="2">
        <text>2 GTP = 3',3'-c-di-GMP + 2 diphosphate</text>
        <dbReference type="Rhea" id="RHEA:24898"/>
        <dbReference type="ChEBI" id="CHEBI:33019"/>
        <dbReference type="ChEBI" id="CHEBI:37565"/>
        <dbReference type="ChEBI" id="CHEBI:58805"/>
        <dbReference type="EC" id="2.7.7.65"/>
    </reaction>
</comment>
<dbReference type="AlphaFoldDB" id="A0A7W9EYZ1"/>
<evidence type="ECO:0000256" key="1">
    <source>
        <dbReference type="ARBA" id="ARBA00012528"/>
    </source>
</evidence>
<dbReference type="InterPro" id="IPR050469">
    <property type="entry name" value="Diguanylate_Cyclase"/>
</dbReference>